<comment type="caution">
    <text evidence="2">The sequence shown here is derived from an EMBL/GenBank/DDBJ whole genome shotgun (WGS) entry which is preliminary data.</text>
</comment>
<dbReference type="EMBL" id="JBCLSQ010000017">
    <property type="protein sequence ID" value="MEY8538300.1"/>
    <property type="molecule type" value="Genomic_DNA"/>
</dbReference>
<evidence type="ECO:0000256" key="1">
    <source>
        <dbReference type="SAM" id="Phobius"/>
    </source>
</evidence>
<name>A0ABV4DDN7_9LACT</name>
<keyword evidence="1" id="KW-0812">Transmembrane</keyword>
<sequence length="55" mass="6592">MKKRKESLLNKLDFDNWDEDLQYVVLALFTIIGAIGYAMTYPIRIIKKKQSTWRK</sequence>
<proteinExistence type="predicted"/>
<feature type="transmembrane region" description="Helical" evidence="1">
    <location>
        <begin position="20"/>
        <end position="39"/>
    </location>
</feature>
<accession>A0ABV4DDN7</accession>
<evidence type="ECO:0000313" key="3">
    <source>
        <dbReference type="Proteomes" id="UP001565242"/>
    </source>
</evidence>
<dbReference type="Proteomes" id="UP001565242">
    <property type="component" value="Unassembled WGS sequence"/>
</dbReference>
<keyword evidence="3" id="KW-1185">Reference proteome</keyword>
<organism evidence="2 3">
    <name type="scientific">Lactococcus muris</name>
    <dbReference type="NCBI Taxonomy" id="2941330"/>
    <lineage>
        <taxon>Bacteria</taxon>
        <taxon>Bacillati</taxon>
        <taxon>Bacillota</taxon>
        <taxon>Bacilli</taxon>
        <taxon>Lactobacillales</taxon>
        <taxon>Streptococcaceae</taxon>
        <taxon>Lactococcus</taxon>
    </lineage>
</organism>
<keyword evidence="1" id="KW-0472">Membrane</keyword>
<reference evidence="2 3" key="1">
    <citation type="submission" date="2024-03" db="EMBL/GenBank/DDBJ databases">
        <title>Mouse gut bacterial collection (mGBC) of GemPharmatech.</title>
        <authorList>
            <person name="He Y."/>
            <person name="Dong L."/>
            <person name="Wu D."/>
            <person name="Gao X."/>
            <person name="Lin Z."/>
        </authorList>
    </citation>
    <scope>NUCLEOTIDE SEQUENCE [LARGE SCALE GENOMIC DNA]</scope>
    <source>
        <strain evidence="2 3">20-218</strain>
    </source>
</reference>
<protein>
    <submittedName>
        <fullName evidence="2">Uncharacterized protein</fullName>
    </submittedName>
</protein>
<evidence type="ECO:0000313" key="2">
    <source>
        <dbReference type="EMBL" id="MEY8538300.1"/>
    </source>
</evidence>
<gene>
    <name evidence="2" type="ORF">AALM99_07580</name>
</gene>
<keyword evidence="1" id="KW-1133">Transmembrane helix</keyword>